<keyword evidence="6 14" id="KW-0808">Transferase</keyword>
<evidence type="ECO:0000256" key="14">
    <source>
        <dbReference type="RuleBase" id="RU364088"/>
    </source>
</evidence>
<dbReference type="Pfam" id="PF02518">
    <property type="entry name" value="HATPase_c"/>
    <property type="match status" value="1"/>
</dbReference>
<gene>
    <name evidence="17" type="ORF">BAU06_00285</name>
</gene>
<dbReference type="SMART" id="SM00304">
    <property type="entry name" value="HAMP"/>
    <property type="match status" value="1"/>
</dbReference>
<feature type="domain" description="Histidine kinase" evidence="15">
    <location>
        <begin position="252"/>
        <end position="468"/>
    </location>
</feature>
<comment type="function">
    <text evidence="14">Member of a two-component regulatory system.</text>
</comment>
<dbReference type="Gene3D" id="3.30.565.10">
    <property type="entry name" value="Histidine kinase-like ATPase, C-terminal domain"/>
    <property type="match status" value="1"/>
</dbReference>
<dbReference type="PANTHER" id="PTHR45436">
    <property type="entry name" value="SENSOR HISTIDINE KINASE YKOH"/>
    <property type="match status" value="1"/>
</dbReference>
<dbReference type="PANTHER" id="PTHR45436:SF3">
    <property type="entry name" value="SENSOR HISTIDINE KINASE HPRS"/>
    <property type="match status" value="1"/>
</dbReference>
<dbReference type="GO" id="GO:0016301">
    <property type="term" value="F:kinase activity"/>
    <property type="evidence" value="ECO:0007669"/>
    <property type="project" value="UniProtKB-KW"/>
</dbReference>
<name>A0ABM6CM03_9BORD</name>
<keyword evidence="10 14" id="KW-0067">ATP-binding</keyword>
<evidence type="ECO:0000256" key="4">
    <source>
        <dbReference type="ARBA" id="ARBA00022519"/>
    </source>
</evidence>
<keyword evidence="12 14" id="KW-0902">Two-component regulatory system</keyword>
<reference evidence="17 18" key="1">
    <citation type="submission" date="2016-06" db="EMBL/GenBank/DDBJ databases">
        <title>Complete genome sequences of Bordetella bronchialis and Bordetella flabilis.</title>
        <authorList>
            <person name="LiPuma J.J."/>
            <person name="Spilker T."/>
        </authorList>
    </citation>
    <scope>NUCLEOTIDE SEQUENCE [LARGE SCALE GENOMIC DNA]</scope>
    <source>
        <strain evidence="17 18">AU3182</strain>
    </source>
</reference>
<feature type="transmembrane region" description="Helical" evidence="14">
    <location>
        <begin position="12"/>
        <end position="33"/>
    </location>
</feature>
<sequence>MRGQWRRSLTLHTALLFALLAALVVSMAGMYLYKSMEASMIARSDAGLIGRVDRFRTLLRDTLTLDEIRARPALFENMLGNERDVLVFRMPDAQAVMDINPSRQVLPAVTPVAGDRPLTPDDVHVASTAQGGGMRVVAAMTRTLDGQAVEVQAAHLLLNETRMLRVYRNQIALAVALAFVSIAVLGYLALRRGLRPLRAMASQAARITPASLDQRLNLSDTPYELRELTASFNAMLDRLADGYQRLTQFSADLAHEIRTPIGALMGNCQVALYQRRAPAEYESVLASSLEELERLSRLVENILFLARADNAQSALDYTQLDLDAELRRVAEYFEGLAEERGIRLQCVCDAPGGLCADAILFRRALGNLVANAVRYADADSVVTLSAQALEDEIHVHVDNRGAPIPADRVHKLFDRFYRADVSRSAGSDASGLGLAIVRAIMGLHGGSAGARSTEEGHIRFTLRYPARAEATASQAVPPQVVGPANATRV</sequence>
<evidence type="ECO:0000256" key="8">
    <source>
        <dbReference type="ARBA" id="ARBA00022741"/>
    </source>
</evidence>
<keyword evidence="18" id="KW-1185">Reference proteome</keyword>
<feature type="transmembrane region" description="Helical" evidence="14">
    <location>
        <begin position="171"/>
        <end position="190"/>
    </location>
</feature>
<accession>A0ABM6CM03</accession>
<organism evidence="17 18">
    <name type="scientific">Bordetella bronchialis</name>
    <dbReference type="NCBI Taxonomy" id="463025"/>
    <lineage>
        <taxon>Bacteria</taxon>
        <taxon>Pseudomonadati</taxon>
        <taxon>Pseudomonadota</taxon>
        <taxon>Betaproteobacteria</taxon>
        <taxon>Burkholderiales</taxon>
        <taxon>Alcaligenaceae</taxon>
        <taxon>Bordetella</taxon>
    </lineage>
</organism>
<evidence type="ECO:0000313" key="17">
    <source>
        <dbReference type="EMBL" id="ANN64957.1"/>
    </source>
</evidence>
<dbReference type="NCBIfam" id="TIGR01386">
    <property type="entry name" value="cztS_silS_copS"/>
    <property type="match status" value="1"/>
</dbReference>
<evidence type="ECO:0000256" key="7">
    <source>
        <dbReference type="ARBA" id="ARBA00022692"/>
    </source>
</evidence>
<dbReference type="CDD" id="cd00075">
    <property type="entry name" value="HATPase"/>
    <property type="match status" value="1"/>
</dbReference>
<evidence type="ECO:0000259" key="16">
    <source>
        <dbReference type="PROSITE" id="PS50885"/>
    </source>
</evidence>
<dbReference type="PROSITE" id="PS50109">
    <property type="entry name" value="HIS_KIN"/>
    <property type="match status" value="1"/>
</dbReference>
<evidence type="ECO:0000256" key="6">
    <source>
        <dbReference type="ARBA" id="ARBA00022679"/>
    </source>
</evidence>
<evidence type="ECO:0000256" key="10">
    <source>
        <dbReference type="ARBA" id="ARBA00022840"/>
    </source>
</evidence>
<dbReference type="PROSITE" id="PS50885">
    <property type="entry name" value="HAMP"/>
    <property type="match status" value="1"/>
</dbReference>
<dbReference type="Proteomes" id="UP000091897">
    <property type="component" value="Chromosome"/>
</dbReference>
<dbReference type="CDD" id="cd00082">
    <property type="entry name" value="HisKA"/>
    <property type="match status" value="1"/>
</dbReference>
<dbReference type="InterPro" id="IPR003594">
    <property type="entry name" value="HATPase_dom"/>
</dbReference>
<evidence type="ECO:0000259" key="15">
    <source>
        <dbReference type="PROSITE" id="PS50109"/>
    </source>
</evidence>
<evidence type="ECO:0000256" key="2">
    <source>
        <dbReference type="ARBA" id="ARBA00004533"/>
    </source>
</evidence>
<keyword evidence="4 14" id="KW-0997">Cell inner membrane</keyword>
<keyword evidence="5" id="KW-0597">Phosphoprotein</keyword>
<protein>
    <recommendedName>
        <fullName evidence="14">Sensor protein</fullName>
        <ecNumber evidence="14">2.7.13.3</ecNumber>
    </recommendedName>
</protein>
<dbReference type="Gene3D" id="1.10.287.130">
    <property type="match status" value="1"/>
</dbReference>
<dbReference type="InterPro" id="IPR006290">
    <property type="entry name" value="CztS_silS_copS"/>
</dbReference>
<proteinExistence type="predicted"/>
<dbReference type="Pfam" id="PF00512">
    <property type="entry name" value="HisKA"/>
    <property type="match status" value="1"/>
</dbReference>
<dbReference type="InterPro" id="IPR050428">
    <property type="entry name" value="TCS_sensor_his_kinase"/>
</dbReference>
<dbReference type="EC" id="2.7.13.3" evidence="14"/>
<dbReference type="SMART" id="SM00388">
    <property type="entry name" value="HisKA"/>
    <property type="match status" value="1"/>
</dbReference>
<comment type="catalytic activity">
    <reaction evidence="1 14">
        <text>ATP + protein L-histidine = ADP + protein N-phospho-L-histidine.</text>
        <dbReference type="EC" id="2.7.13.3"/>
    </reaction>
</comment>
<dbReference type="InterPro" id="IPR003660">
    <property type="entry name" value="HAMP_dom"/>
</dbReference>
<evidence type="ECO:0000256" key="5">
    <source>
        <dbReference type="ARBA" id="ARBA00022553"/>
    </source>
</evidence>
<evidence type="ECO:0000256" key="12">
    <source>
        <dbReference type="ARBA" id="ARBA00023012"/>
    </source>
</evidence>
<dbReference type="InterPro" id="IPR003661">
    <property type="entry name" value="HisK_dim/P_dom"/>
</dbReference>
<dbReference type="RefSeq" id="WP_066342680.1">
    <property type="nucleotide sequence ID" value="NZ_CBCSFJ010000012.1"/>
</dbReference>
<evidence type="ECO:0000256" key="13">
    <source>
        <dbReference type="ARBA" id="ARBA00023136"/>
    </source>
</evidence>
<keyword evidence="7 14" id="KW-0812">Transmembrane</keyword>
<evidence type="ECO:0000256" key="1">
    <source>
        <dbReference type="ARBA" id="ARBA00000085"/>
    </source>
</evidence>
<evidence type="ECO:0000256" key="3">
    <source>
        <dbReference type="ARBA" id="ARBA00022475"/>
    </source>
</evidence>
<evidence type="ECO:0000256" key="11">
    <source>
        <dbReference type="ARBA" id="ARBA00022989"/>
    </source>
</evidence>
<dbReference type="InterPro" id="IPR036890">
    <property type="entry name" value="HATPase_C_sf"/>
</dbReference>
<keyword evidence="9 14" id="KW-0418">Kinase</keyword>
<keyword evidence="3 14" id="KW-1003">Cell membrane</keyword>
<dbReference type="SUPFAM" id="SSF47384">
    <property type="entry name" value="Homodimeric domain of signal transducing histidine kinase"/>
    <property type="match status" value="1"/>
</dbReference>
<keyword evidence="8 14" id="KW-0547">Nucleotide-binding</keyword>
<keyword evidence="11 14" id="KW-1133">Transmembrane helix</keyword>
<dbReference type="SMART" id="SM00387">
    <property type="entry name" value="HATPase_c"/>
    <property type="match status" value="1"/>
</dbReference>
<dbReference type="EMBL" id="CP016170">
    <property type="protein sequence ID" value="ANN64957.1"/>
    <property type="molecule type" value="Genomic_DNA"/>
</dbReference>
<keyword evidence="13 14" id="KW-0472">Membrane</keyword>
<feature type="domain" description="HAMP" evidence="16">
    <location>
        <begin position="191"/>
        <end position="244"/>
    </location>
</feature>
<dbReference type="InterPro" id="IPR004358">
    <property type="entry name" value="Sig_transdc_His_kin-like_C"/>
</dbReference>
<evidence type="ECO:0000256" key="9">
    <source>
        <dbReference type="ARBA" id="ARBA00022777"/>
    </source>
</evidence>
<dbReference type="Gene3D" id="6.10.340.10">
    <property type="match status" value="1"/>
</dbReference>
<evidence type="ECO:0000313" key="18">
    <source>
        <dbReference type="Proteomes" id="UP000091897"/>
    </source>
</evidence>
<dbReference type="InterPro" id="IPR036097">
    <property type="entry name" value="HisK_dim/P_sf"/>
</dbReference>
<comment type="subcellular location">
    <subcellularLocation>
        <location evidence="2 14">Cell inner membrane</location>
    </subcellularLocation>
</comment>
<dbReference type="InterPro" id="IPR005467">
    <property type="entry name" value="His_kinase_dom"/>
</dbReference>
<dbReference type="SUPFAM" id="SSF55874">
    <property type="entry name" value="ATPase domain of HSP90 chaperone/DNA topoisomerase II/histidine kinase"/>
    <property type="match status" value="1"/>
</dbReference>
<dbReference type="Pfam" id="PF00672">
    <property type="entry name" value="HAMP"/>
    <property type="match status" value="1"/>
</dbReference>
<dbReference type="SUPFAM" id="SSF158472">
    <property type="entry name" value="HAMP domain-like"/>
    <property type="match status" value="1"/>
</dbReference>
<dbReference type="PRINTS" id="PR00344">
    <property type="entry name" value="BCTRLSENSOR"/>
</dbReference>
<dbReference type="CDD" id="cd06225">
    <property type="entry name" value="HAMP"/>
    <property type="match status" value="1"/>
</dbReference>